<dbReference type="Proteomes" id="UP000656813">
    <property type="component" value="Unassembled WGS sequence"/>
</dbReference>
<dbReference type="InterPro" id="IPR013538">
    <property type="entry name" value="ASHA1/2-like_C"/>
</dbReference>
<dbReference type="InterPro" id="IPR023393">
    <property type="entry name" value="START-like_dom_sf"/>
</dbReference>
<feature type="domain" description="Activator of Hsp90 ATPase homologue 1/2-like C-terminal" evidence="2">
    <location>
        <begin position="18"/>
        <end position="142"/>
    </location>
</feature>
<dbReference type="SUPFAM" id="SSF55961">
    <property type="entry name" value="Bet v1-like"/>
    <property type="match status" value="1"/>
</dbReference>
<dbReference type="Pfam" id="PF08327">
    <property type="entry name" value="AHSA1"/>
    <property type="match status" value="1"/>
</dbReference>
<sequence length="144" mass="16425">MTSSNHTVKDIEQTVILNAPIQKVWDYVSTPEGIEKWFMPNDFQAIVGHEFHIQSPFGPSPCKVLDIKKPHLISFSWDIDGWIVSFHLKEQGDQTEFTLVHGGWPSEDSLITKAKQKSSVVRDTMNNGWHGIVQQRLKKVVESL</sequence>
<dbReference type="Gene3D" id="3.30.530.20">
    <property type="match status" value="1"/>
</dbReference>
<protein>
    <recommendedName>
        <fullName evidence="2">Activator of Hsp90 ATPase homologue 1/2-like C-terminal domain-containing protein</fullName>
    </recommendedName>
</protein>
<accession>A0A8J2ZW10</accession>
<name>A0A8J2ZW10_9BACL</name>
<gene>
    <name evidence="3" type="primary">yndB</name>
    <name evidence="3" type="ORF">GCM10007096_21990</name>
</gene>
<dbReference type="RefSeq" id="WP_188497449.1">
    <property type="nucleotide sequence ID" value="NZ_BMFV01000015.1"/>
</dbReference>
<evidence type="ECO:0000313" key="3">
    <source>
        <dbReference type="EMBL" id="GGH82505.1"/>
    </source>
</evidence>
<evidence type="ECO:0000256" key="1">
    <source>
        <dbReference type="ARBA" id="ARBA00006817"/>
    </source>
</evidence>
<keyword evidence="4" id="KW-1185">Reference proteome</keyword>
<comment type="similarity">
    <text evidence="1">Belongs to the AHA1 family.</text>
</comment>
<dbReference type="EMBL" id="BMFV01000015">
    <property type="protein sequence ID" value="GGH82505.1"/>
    <property type="molecule type" value="Genomic_DNA"/>
</dbReference>
<dbReference type="AlphaFoldDB" id="A0A8J2ZW10"/>
<reference evidence="3" key="2">
    <citation type="submission" date="2020-09" db="EMBL/GenBank/DDBJ databases">
        <authorList>
            <person name="Sun Q."/>
            <person name="Zhou Y."/>
        </authorList>
    </citation>
    <scope>NUCLEOTIDE SEQUENCE</scope>
    <source>
        <strain evidence="3">CGMCC 1.12777</strain>
    </source>
</reference>
<evidence type="ECO:0000259" key="2">
    <source>
        <dbReference type="Pfam" id="PF08327"/>
    </source>
</evidence>
<dbReference type="CDD" id="cd07814">
    <property type="entry name" value="SRPBCC_CalC_Aha1-like"/>
    <property type="match status" value="1"/>
</dbReference>
<proteinExistence type="inferred from homology"/>
<organism evidence="3 4">
    <name type="scientific">Pullulanibacillus pueri</name>
    <dbReference type="NCBI Taxonomy" id="1437324"/>
    <lineage>
        <taxon>Bacteria</taxon>
        <taxon>Bacillati</taxon>
        <taxon>Bacillota</taxon>
        <taxon>Bacilli</taxon>
        <taxon>Bacillales</taxon>
        <taxon>Sporolactobacillaceae</taxon>
        <taxon>Pullulanibacillus</taxon>
    </lineage>
</organism>
<reference evidence="3" key="1">
    <citation type="journal article" date="2014" name="Int. J. Syst. Evol. Microbiol.">
        <title>Complete genome sequence of Corynebacterium casei LMG S-19264T (=DSM 44701T), isolated from a smear-ripened cheese.</title>
        <authorList>
            <consortium name="US DOE Joint Genome Institute (JGI-PGF)"/>
            <person name="Walter F."/>
            <person name="Albersmeier A."/>
            <person name="Kalinowski J."/>
            <person name="Ruckert C."/>
        </authorList>
    </citation>
    <scope>NUCLEOTIDE SEQUENCE</scope>
    <source>
        <strain evidence="3">CGMCC 1.12777</strain>
    </source>
</reference>
<comment type="caution">
    <text evidence="3">The sequence shown here is derived from an EMBL/GenBank/DDBJ whole genome shotgun (WGS) entry which is preliminary data.</text>
</comment>
<evidence type="ECO:0000313" key="4">
    <source>
        <dbReference type="Proteomes" id="UP000656813"/>
    </source>
</evidence>